<dbReference type="Proteomes" id="UP000620139">
    <property type="component" value="Unassembled WGS sequence"/>
</dbReference>
<dbReference type="PROSITE" id="PS51257">
    <property type="entry name" value="PROKAR_LIPOPROTEIN"/>
    <property type="match status" value="1"/>
</dbReference>
<gene>
    <name evidence="2" type="ORF">I7X43_06610</name>
</gene>
<feature type="region of interest" description="Disordered" evidence="1">
    <location>
        <begin position="267"/>
        <end position="298"/>
    </location>
</feature>
<keyword evidence="3" id="KW-1185">Reference proteome</keyword>
<evidence type="ECO:0008006" key="4">
    <source>
        <dbReference type="Google" id="ProtNLM"/>
    </source>
</evidence>
<dbReference type="InterPro" id="IPR027304">
    <property type="entry name" value="Trigger_fact/SurA_dom_sf"/>
</dbReference>
<evidence type="ECO:0000313" key="2">
    <source>
        <dbReference type="EMBL" id="MBH9552523.1"/>
    </source>
</evidence>
<name>A0A931IXM7_9BURK</name>
<evidence type="ECO:0000256" key="1">
    <source>
        <dbReference type="SAM" id="MobiDB-lite"/>
    </source>
</evidence>
<dbReference type="AlphaFoldDB" id="A0A931IXM7"/>
<dbReference type="EMBL" id="JAEDAL010000002">
    <property type="protein sequence ID" value="MBH9552523.1"/>
    <property type="molecule type" value="Genomic_DNA"/>
</dbReference>
<dbReference type="SUPFAM" id="SSF109998">
    <property type="entry name" value="Triger factor/SurA peptide-binding domain-like"/>
    <property type="match status" value="1"/>
</dbReference>
<proteinExistence type="predicted"/>
<sequence length="298" mass="32946">MLRQRAALRPSGWVLAGLLALGACQPKAPSDAVMVVNHEVLTQSDVAIERTLWPASTERQALDQAIDRRLAAQRAVSLGLHREPWVLERLEAVRAEVLRQALRETVEAEVPTLAPGAVQALYDAHPALYAQRRLYNLRRLDLELPSERRSAVQSKVLAAKHLPELMTALKSERVKVQAHQLVATGPELPEKLRNALATLAEEGRHLVPTAKGLEVWWVVSARAQPISLERARPQIEAQLIERWRKARWQQELANLRATATLQPLQAPAAPAAIPATREPSTPMKGLPPSSQPGAIETY</sequence>
<reference evidence="2" key="1">
    <citation type="submission" date="2020-12" db="EMBL/GenBank/DDBJ databases">
        <title>The genome sequence of Inhella sp. 4Y17.</title>
        <authorList>
            <person name="Liu Y."/>
        </authorList>
    </citation>
    <scope>NUCLEOTIDE SEQUENCE</scope>
    <source>
        <strain evidence="2">4Y10</strain>
    </source>
</reference>
<protein>
    <recommendedName>
        <fullName evidence="4">PpiC domain-containing protein</fullName>
    </recommendedName>
</protein>
<accession>A0A931IXM7</accession>
<organism evidence="2 3">
    <name type="scientific">Inhella gelatinilytica</name>
    <dbReference type="NCBI Taxonomy" id="2795030"/>
    <lineage>
        <taxon>Bacteria</taxon>
        <taxon>Pseudomonadati</taxon>
        <taxon>Pseudomonadota</taxon>
        <taxon>Betaproteobacteria</taxon>
        <taxon>Burkholderiales</taxon>
        <taxon>Sphaerotilaceae</taxon>
        <taxon>Inhella</taxon>
    </lineage>
</organism>
<feature type="compositionally biased region" description="Low complexity" evidence="1">
    <location>
        <begin position="267"/>
        <end position="276"/>
    </location>
</feature>
<evidence type="ECO:0000313" key="3">
    <source>
        <dbReference type="Proteomes" id="UP000620139"/>
    </source>
</evidence>
<comment type="caution">
    <text evidence="2">The sequence shown here is derived from an EMBL/GenBank/DDBJ whole genome shotgun (WGS) entry which is preliminary data.</text>
</comment>
<dbReference type="RefSeq" id="WP_198100127.1">
    <property type="nucleotide sequence ID" value="NZ_JAEDAL010000002.1"/>
</dbReference>